<dbReference type="SUPFAM" id="SSF56784">
    <property type="entry name" value="HAD-like"/>
    <property type="match status" value="1"/>
</dbReference>
<protein>
    <submittedName>
        <fullName evidence="1">HAD family hydrolase</fullName>
    </submittedName>
</protein>
<dbReference type="PANTHER" id="PTHR43434">
    <property type="entry name" value="PHOSPHOGLYCOLATE PHOSPHATASE"/>
    <property type="match status" value="1"/>
</dbReference>
<dbReference type="InterPro" id="IPR006439">
    <property type="entry name" value="HAD-SF_hydro_IA"/>
</dbReference>
<reference evidence="1 2" key="1">
    <citation type="submission" date="2020-01" db="EMBL/GenBank/DDBJ databases">
        <title>Insect and environment-associated Actinomycetes.</title>
        <authorList>
            <person name="Currrie C."/>
            <person name="Chevrette M."/>
            <person name="Carlson C."/>
            <person name="Stubbendieck R."/>
            <person name="Wendt-Pienkowski E."/>
        </authorList>
    </citation>
    <scope>NUCLEOTIDE SEQUENCE [LARGE SCALE GENOMIC DNA]</scope>
    <source>
        <strain evidence="1 2">SID10258</strain>
    </source>
</reference>
<organism evidence="1 2">
    <name type="scientific">Actinomadura bangladeshensis</name>
    <dbReference type="NCBI Taxonomy" id="453573"/>
    <lineage>
        <taxon>Bacteria</taxon>
        <taxon>Bacillati</taxon>
        <taxon>Actinomycetota</taxon>
        <taxon>Actinomycetes</taxon>
        <taxon>Streptosporangiales</taxon>
        <taxon>Thermomonosporaceae</taxon>
        <taxon>Actinomadura</taxon>
    </lineage>
</organism>
<keyword evidence="1" id="KW-0378">Hydrolase</keyword>
<dbReference type="GO" id="GO:0008967">
    <property type="term" value="F:phosphoglycolate phosphatase activity"/>
    <property type="evidence" value="ECO:0007669"/>
    <property type="project" value="TreeGrafter"/>
</dbReference>
<dbReference type="SFLD" id="SFLDG01129">
    <property type="entry name" value="C1.5:_HAD__Beta-PGM__Phosphata"/>
    <property type="match status" value="1"/>
</dbReference>
<gene>
    <name evidence="1" type="ORF">G3I70_30005</name>
</gene>
<accession>A0A6L9QMI9</accession>
<dbReference type="GO" id="GO:0006281">
    <property type="term" value="P:DNA repair"/>
    <property type="evidence" value="ECO:0007669"/>
    <property type="project" value="TreeGrafter"/>
</dbReference>
<evidence type="ECO:0000313" key="1">
    <source>
        <dbReference type="EMBL" id="NEA26700.1"/>
    </source>
</evidence>
<name>A0A6L9QMI9_9ACTN</name>
<evidence type="ECO:0000313" key="2">
    <source>
        <dbReference type="Proteomes" id="UP000475532"/>
    </source>
</evidence>
<dbReference type="SFLD" id="SFLDS00003">
    <property type="entry name" value="Haloacid_Dehalogenase"/>
    <property type="match status" value="1"/>
</dbReference>
<dbReference type="Proteomes" id="UP000475532">
    <property type="component" value="Unassembled WGS sequence"/>
</dbReference>
<dbReference type="AlphaFoldDB" id="A0A6L9QMI9"/>
<dbReference type="Pfam" id="PF00702">
    <property type="entry name" value="Hydrolase"/>
    <property type="match status" value="1"/>
</dbReference>
<dbReference type="InterPro" id="IPR036412">
    <property type="entry name" value="HAD-like_sf"/>
</dbReference>
<dbReference type="PANTHER" id="PTHR43434:SF1">
    <property type="entry name" value="PHOSPHOGLYCOLATE PHOSPHATASE"/>
    <property type="match status" value="1"/>
</dbReference>
<dbReference type="Gene3D" id="3.40.50.1000">
    <property type="entry name" value="HAD superfamily/HAD-like"/>
    <property type="match status" value="1"/>
</dbReference>
<proteinExistence type="predicted"/>
<dbReference type="EMBL" id="JAAGLI010000807">
    <property type="protein sequence ID" value="NEA26700.1"/>
    <property type="molecule type" value="Genomic_DNA"/>
</dbReference>
<dbReference type="NCBIfam" id="TIGR01549">
    <property type="entry name" value="HAD-SF-IA-v1"/>
    <property type="match status" value="1"/>
</dbReference>
<dbReference type="RefSeq" id="WP_163060765.1">
    <property type="nucleotide sequence ID" value="NZ_JAAGLI010000807.1"/>
</dbReference>
<dbReference type="InterPro" id="IPR050155">
    <property type="entry name" value="HAD-like_hydrolase_sf"/>
</dbReference>
<comment type="caution">
    <text evidence="1">The sequence shown here is derived from an EMBL/GenBank/DDBJ whole genome shotgun (WGS) entry which is preliminary data.</text>
</comment>
<dbReference type="InterPro" id="IPR023214">
    <property type="entry name" value="HAD_sf"/>
</dbReference>
<sequence>MTLPKPRALLLDFGGVLVETSRRPGWSAALAKEVHASLVRAGCHDLDAAAVETDLKAGVAADRCWKDAMSRPYAPPEMTHAAFWGDYVAADWPAPARQLVIAHATPLCKRMGELRQERRIRPGIPELLDAADGLGIPCAVVSNSLSGAVHRDFTAATGLDGKLAFEVYSDEVGVRKPNPEMIWIATRALGIEPVDAWYVGDNFDRDVVCGHRAGVGGNILMVAQGTYDVPYEVRSRPDAVVDDGHGLLELLTNATEGDA</sequence>